<gene>
    <name evidence="1" type="ORF">AO501_07345</name>
</gene>
<proteinExistence type="predicted"/>
<dbReference type="AlphaFoldDB" id="A0A0Q2XFG5"/>
<sequence length="159" mass="17782">MDHEFELAFNLCDEAAGRIQDQQYGITRILAHNHGPVQLCTVHQYTRETGHHLILLAHDHHGDLLAAVEVTAAHLDDTPNFFITKVRAGELIFHADPHHQWTYRATRGTDTYTLTALIPHQAGDPMWTTQINDDDVIDWDDLDDAIDTLLASTARAGAA</sequence>
<dbReference type="EMBL" id="LKTM01000056">
    <property type="protein sequence ID" value="KQH79964.1"/>
    <property type="molecule type" value="Genomic_DNA"/>
</dbReference>
<name>A0A0Q2XFG5_MYCGO</name>
<organism evidence="1 2">
    <name type="scientific">Mycobacterium gordonae</name>
    <dbReference type="NCBI Taxonomy" id="1778"/>
    <lineage>
        <taxon>Bacteria</taxon>
        <taxon>Bacillati</taxon>
        <taxon>Actinomycetota</taxon>
        <taxon>Actinomycetes</taxon>
        <taxon>Mycobacteriales</taxon>
        <taxon>Mycobacteriaceae</taxon>
        <taxon>Mycobacterium</taxon>
    </lineage>
</organism>
<evidence type="ECO:0000313" key="2">
    <source>
        <dbReference type="Proteomes" id="UP000051677"/>
    </source>
</evidence>
<dbReference type="OrthoDB" id="4714724at2"/>
<evidence type="ECO:0000313" key="1">
    <source>
        <dbReference type="EMBL" id="KQH79964.1"/>
    </source>
</evidence>
<reference evidence="1 2" key="1">
    <citation type="submission" date="2015-10" db="EMBL/GenBank/DDBJ databases">
        <title>Mycobacterium gordonae draft genome assembly.</title>
        <authorList>
            <person name="Ustinova V."/>
            <person name="Smirnova T."/>
            <person name="Blagodatskikh K."/>
            <person name="Varlamov D."/>
            <person name="Larionova E."/>
            <person name="Chernousova L."/>
        </authorList>
    </citation>
    <scope>NUCLEOTIDE SEQUENCE [LARGE SCALE GENOMIC DNA]</scope>
    <source>
        <strain evidence="1 2">CTRI 14-8773</strain>
    </source>
</reference>
<dbReference type="Proteomes" id="UP000051677">
    <property type="component" value="Unassembled WGS sequence"/>
</dbReference>
<protein>
    <submittedName>
        <fullName evidence="1">Uncharacterized protein</fullName>
    </submittedName>
</protein>
<comment type="caution">
    <text evidence="1">The sequence shown here is derived from an EMBL/GenBank/DDBJ whole genome shotgun (WGS) entry which is preliminary data.</text>
</comment>
<accession>A0A0Q2XFG5</accession>